<evidence type="ECO:0000313" key="1">
    <source>
        <dbReference type="EMBL" id="GAA1177490.1"/>
    </source>
</evidence>
<accession>A0ABN1UX18</accession>
<organism evidence="1 2">
    <name type="scientific">Streptomyces hebeiensis</name>
    <dbReference type="NCBI Taxonomy" id="229486"/>
    <lineage>
        <taxon>Bacteria</taxon>
        <taxon>Bacillati</taxon>
        <taxon>Actinomycetota</taxon>
        <taxon>Actinomycetes</taxon>
        <taxon>Kitasatosporales</taxon>
        <taxon>Streptomycetaceae</taxon>
        <taxon>Streptomyces</taxon>
    </lineage>
</organism>
<sequence length="169" mass="17950">MVSPMAGEGAVTVLPLLHSWPDRYAVIAYTTSGRLGETAVIGYVPVPEVPDLDLMDTAARHQPTRLYGAANGAGFAEACWLICCGWSARSVPKPGTLQLRDAAWSLDAVGTTELMKTMYGHDRLHTGRLTFTDPGHMNLARAVLPSRRGGRRGPTAAAEVLAAAVGPRV</sequence>
<name>A0ABN1UX18_9ACTN</name>
<dbReference type="EMBL" id="BAAAKV010000033">
    <property type="protein sequence ID" value="GAA1177490.1"/>
    <property type="molecule type" value="Genomic_DNA"/>
</dbReference>
<dbReference type="Proteomes" id="UP001501371">
    <property type="component" value="Unassembled WGS sequence"/>
</dbReference>
<gene>
    <name evidence="1" type="ORF">GCM10009654_38500</name>
</gene>
<evidence type="ECO:0000313" key="2">
    <source>
        <dbReference type="Proteomes" id="UP001501371"/>
    </source>
</evidence>
<keyword evidence="2" id="KW-1185">Reference proteome</keyword>
<proteinExistence type="predicted"/>
<reference evidence="1 2" key="1">
    <citation type="journal article" date="2019" name="Int. J. Syst. Evol. Microbiol.">
        <title>The Global Catalogue of Microorganisms (GCM) 10K type strain sequencing project: providing services to taxonomists for standard genome sequencing and annotation.</title>
        <authorList>
            <consortium name="The Broad Institute Genomics Platform"/>
            <consortium name="The Broad Institute Genome Sequencing Center for Infectious Disease"/>
            <person name="Wu L."/>
            <person name="Ma J."/>
        </authorList>
    </citation>
    <scope>NUCLEOTIDE SEQUENCE [LARGE SCALE GENOMIC DNA]</scope>
    <source>
        <strain evidence="1 2">JCM 12696</strain>
    </source>
</reference>
<protein>
    <submittedName>
        <fullName evidence="1">Uncharacterized protein</fullName>
    </submittedName>
</protein>
<comment type="caution">
    <text evidence="1">The sequence shown here is derived from an EMBL/GenBank/DDBJ whole genome shotgun (WGS) entry which is preliminary data.</text>
</comment>